<gene>
    <name evidence="2" type="ORF">PVAP13_1KG127977</name>
</gene>
<keyword evidence="1" id="KW-0732">Signal</keyword>
<sequence length="116" mass="12374">MDAKVMVMAILFAVFLASPVSSAECDGDNVVRPVGVAGGSGTAARAARLNRGFGGNSTGTPAQVARNPTSLCTSCRRRRRQIGGRLTRRVTPHLRRLQAMNSDCGETDRRLEIGFV</sequence>
<reference evidence="2" key="1">
    <citation type="submission" date="2020-05" db="EMBL/GenBank/DDBJ databases">
        <title>WGS assembly of Panicum virgatum.</title>
        <authorList>
            <person name="Lovell J.T."/>
            <person name="Jenkins J."/>
            <person name="Shu S."/>
            <person name="Juenger T.E."/>
            <person name="Schmutz J."/>
        </authorList>
    </citation>
    <scope>NUCLEOTIDE SEQUENCE</scope>
    <source>
        <strain evidence="2">AP13</strain>
    </source>
</reference>
<protein>
    <submittedName>
        <fullName evidence="2">Uncharacterized protein</fullName>
    </submittedName>
</protein>
<evidence type="ECO:0000256" key="1">
    <source>
        <dbReference type="SAM" id="SignalP"/>
    </source>
</evidence>
<feature type="chain" id="PRO_5035839898" evidence="1">
    <location>
        <begin position="23"/>
        <end position="116"/>
    </location>
</feature>
<dbReference type="Proteomes" id="UP000823388">
    <property type="component" value="Chromosome 1K"/>
</dbReference>
<evidence type="ECO:0000313" key="3">
    <source>
        <dbReference type="Proteomes" id="UP000823388"/>
    </source>
</evidence>
<keyword evidence="3" id="KW-1185">Reference proteome</keyword>
<dbReference type="EMBL" id="CM029037">
    <property type="protein sequence ID" value="KAG2657002.1"/>
    <property type="molecule type" value="Genomic_DNA"/>
</dbReference>
<proteinExistence type="predicted"/>
<feature type="signal peptide" evidence="1">
    <location>
        <begin position="1"/>
        <end position="22"/>
    </location>
</feature>
<comment type="caution">
    <text evidence="2">The sequence shown here is derived from an EMBL/GenBank/DDBJ whole genome shotgun (WGS) entry which is preliminary data.</text>
</comment>
<accession>A0A8T0X607</accession>
<name>A0A8T0X607_PANVG</name>
<dbReference type="AlphaFoldDB" id="A0A8T0X607"/>
<organism evidence="2 3">
    <name type="scientific">Panicum virgatum</name>
    <name type="common">Blackwell switchgrass</name>
    <dbReference type="NCBI Taxonomy" id="38727"/>
    <lineage>
        <taxon>Eukaryota</taxon>
        <taxon>Viridiplantae</taxon>
        <taxon>Streptophyta</taxon>
        <taxon>Embryophyta</taxon>
        <taxon>Tracheophyta</taxon>
        <taxon>Spermatophyta</taxon>
        <taxon>Magnoliopsida</taxon>
        <taxon>Liliopsida</taxon>
        <taxon>Poales</taxon>
        <taxon>Poaceae</taxon>
        <taxon>PACMAD clade</taxon>
        <taxon>Panicoideae</taxon>
        <taxon>Panicodae</taxon>
        <taxon>Paniceae</taxon>
        <taxon>Panicinae</taxon>
        <taxon>Panicum</taxon>
        <taxon>Panicum sect. Hiantes</taxon>
    </lineage>
</organism>
<evidence type="ECO:0000313" key="2">
    <source>
        <dbReference type="EMBL" id="KAG2657002.1"/>
    </source>
</evidence>